<evidence type="ECO:0000313" key="3">
    <source>
        <dbReference type="Proteomes" id="UP000789752"/>
    </source>
</evidence>
<dbReference type="RefSeq" id="WP_324251742.1">
    <property type="nucleotide sequence ID" value="NZ_CAJQYY010000015.1"/>
</dbReference>
<dbReference type="InterPro" id="IPR036249">
    <property type="entry name" value="Thioredoxin-like_sf"/>
</dbReference>
<name>A0ABM8U554_9BURK</name>
<evidence type="ECO:0000313" key="2">
    <source>
        <dbReference type="EMBL" id="CAG4902391.1"/>
    </source>
</evidence>
<keyword evidence="3" id="KW-1185">Reference proteome</keyword>
<dbReference type="SUPFAM" id="SSF52833">
    <property type="entry name" value="Thioredoxin-like"/>
    <property type="match status" value="1"/>
</dbReference>
<dbReference type="Gene3D" id="3.40.30.10">
    <property type="entry name" value="Glutaredoxin"/>
    <property type="match status" value="1"/>
</dbReference>
<organism evidence="2 3">
    <name type="scientific">Paraburkholderia gardini</name>
    <dbReference type="NCBI Taxonomy" id="2823469"/>
    <lineage>
        <taxon>Bacteria</taxon>
        <taxon>Pseudomonadati</taxon>
        <taxon>Pseudomonadota</taxon>
        <taxon>Betaproteobacteria</taxon>
        <taxon>Burkholderiales</taxon>
        <taxon>Burkholderiaceae</taxon>
        <taxon>Paraburkholderia</taxon>
    </lineage>
</organism>
<dbReference type="Proteomes" id="UP000789752">
    <property type="component" value="Unassembled WGS sequence"/>
</dbReference>
<sequence>MTNTSLVTLYGAAWSVYVRIARLALEEKEAPYEQVEVDVFSDTGEAGNLPARRLPFPASAGAAGFNTSPVTIFPRRVHAASAVSRCRRVLPGICTRR</sequence>
<gene>
    <name evidence="2" type="ORF">R54767_02849</name>
</gene>
<accession>A0ABM8U554</accession>
<reference evidence="2 3" key="1">
    <citation type="submission" date="2021-04" db="EMBL/GenBank/DDBJ databases">
        <authorList>
            <person name="Vanwijnsberghe S."/>
        </authorList>
    </citation>
    <scope>NUCLEOTIDE SEQUENCE [LARGE SCALE GENOMIC DNA]</scope>
    <source>
        <strain evidence="2 3">LMG 32171</strain>
    </source>
</reference>
<dbReference type="InterPro" id="IPR004045">
    <property type="entry name" value="Glutathione_S-Trfase_N"/>
</dbReference>
<dbReference type="EMBL" id="CAJQYY010000015">
    <property type="protein sequence ID" value="CAG4902391.1"/>
    <property type="molecule type" value="Genomic_DNA"/>
</dbReference>
<protein>
    <recommendedName>
        <fullName evidence="1">GST N-terminal domain-containing protein</fullName>
    </recommendedName>
</protein>
<dbReference type="Pfam" id="PF13417">
    <property type="entry name" value="GST_N_3"/>
    <property type="match status" value="1"/>
</dbReference>
<comment type="caution">
    <text evidence="2">The sequence shown here is derived from an EMBL/GenBank/DDBJ whole genome shotgun (WGS) entry which is preliminary data.</text>
</comment>
<feature type="domain" description="GST N-terminal" evidence="1">
    <location>
        <begin position="9"/>
        <end position="55"/>
    </location>
</feature>
<proteinExistence type="predicted"/>
<evidence type="ECO:0000259" key="1">
    <source>
        <dbReference type="Pfam" id="PF13417"/>
    </source>
</evidence>